<protein>
    <submittedName>
        <fullName evidence="1">Uncharacterized protein</fullName>
    </submittedName>
</protein>
<keyword evidence="3" id="KW-1185">Reference proteome</keyword>
<dbReference type="Proteomes" id="UP000324021">
    <property type="component" value="Unassembled WGS sequence"/>
</dbReference>
<evidence type="ECO:0000313" key="3">
    <source>
        <dbReference type="Proteomes" id="UP000199320"/>
    </source>
</evidence>
<evidence type="ECO:0000313" key="1">
    <source>
        <dbReference type="EMBL" id="SDD99745.1"/>
    </source>
</evidence>
<name>A0A1G6ZCW9_9EURY</name>
<accession>A0A1G6ZCW9</accession>
<dbReference type="Proteomes" id="UP000199320">
    <property type="component" value="Unassembled WGS sequence"/>
</dbReference>
<dbReference type="EMBL" id="FMZP01000094">
    <property type="protein sequence ID" value="SDD99745.1"/>
    <property type="molecule type" value="Genomic_DNA"/>
</dbReference>
<reference evidence="3 4" key="2">
    <citation type="submission" date="2016-10" db="EMBL/GenBank/DDBJ databases">
        <authorList>
            <person name="Varghese N."/>
            <person name="Submissions S."/>
        </authorList>
    </citation>
    <scope>NUCLEOTIDE SEQUENCE [LARGE SCALE GENOMIC DNA]</scope>
    <source>
        <strain evidence="1 4">CDM_1</strain>
        <strain evidence="3">CDM_6</strain>
    </source>
</reference>
<proteinExistence type="predicted"/>
<dbReference type="AlphaFoldDB" id="A0A1G6ZCW9"/>
<organism evidence="1 4">
    <name type="scientific">Natrinema hispanicum</name>
    <dbReference type="NCBI Taxonomy" id="392421"/>
    <lineage>
        <taxon>Archaea</taxon>
        <taxon>Methanobacteriati</taxon>
        <taxon>Methanobacteriota</taxon>
        <taxon>Stenosarchaea group</taxon>
        <taxon>Halobacteria</taxon>
        <taxon>Halobacteriales</taxon>
        <taxon>Natrialbaceae</taxon>
        <taxon>Natrinema</taxon>
    </lineage>
</organism>
<dbReference type="EMBL" id="FOIC01000051">
    <property type="protein sequence ID" value="SEU11794.1"/>
    <property type="molecule type" value="Genomic_DNA"/>
</dbReference>
<evidence type="ECO:0000313" key="4">
    <source>
        <dbReference type="Proteomes" id="UP000324021"/>
    </source>
</evidence>
<sequence length="51" mass="5735">MNYKTGNFMLDLKRWVIGEGGSRGVGPGGTGIFRYQHHSKRPFPLFDVLPV</sequence>
<gene>
    <name evidence="2" type="ORF">SAMN04488694_1512</name>
    <name evidence="1" type="ORF">SAMN05192552_10942</name>
</gene>
<evidence type="ECO:0000313" key="2">
    <source>
        <dbReference type="EMBL" id="SEU11794.1"/>
    </source>
</evidence>
<reference evidence="2" key="1">
    <citation type="submission" date="2016-10" db="EMBL/GenBank/DDBJ databases">
        <authorList>
            <person name="de Groot N.N."/>
        </authorList>
    </citation>
    <scope>NUCLEOTIDE SEQUENCE [LARGE SCALE GENOMIC DNA]</scope>
    <source>
        <strain evidence="2">CDM_6</strain>
    </source>
</reference>